<dbReference type="InterPro" id="IPR001185">
    <property type="entry name" value="MS_channel"/>
</dbReference>
<comment type="caution">
    <text evidence="10">The sequence shown here is derived from an EMBL/GenBank/DDBJ whole genome shotgun (WGS) entry which is preliminary data.</text>
</comment>
<evidence type="ECO:0000256" key="8">
    <source>
        <dbReference type="ARBA" id="ARBA00023303"/>
    </source>
</evidence>
<keyword evidence="6 9" id="KW-0406">Ion transport</keyword>
<comment type="function">
    <text evidence="9">Channel that opens in response to stretch forces in the membrane lipid bilayer. May participate in the regulation of osmotic pressure changes within the cell.</text>
</comment>
<dbReference type="NCBIfam" id="TIGR00220">
    <property type="entry name" value="mscL"/>
    <property type="match status" value="1"/>
</dbReference>
<dbReference type="HAMAP" id="MF_00115">
    <property type="entry name" value="MscL"/>
    <property type="match status" value="1"/>
</dbReference>
<dbReference type="InterPro" id="IPR036019">
    <property type="entry name" value="MscL_channel"/>
</dbReference>
<protein>
    <recommendedName>
        <fullName evidence="9">Large-conductance mechanosensitive channel</fullName>
    </recommendedName>
</protein>
<evidence type="ECO:0000313" key="10">
    <source>
        <dbReference type="EMBL" id="NGZ89326.1"/>
    </source>
</evidence>
<dbReference type="GO" id="GO:0008381">
    <property type="term" value="F:mechanosensitive monoatomic ion channel activity"/>
    <property type="evidence" value="ECO:0007669"/>
    <property type="project" value="UniProtKB-UniRule"/>
</dbReference>
<dbReference type="InterPro" id="IPR037673">
    <property type="entry name" value="MSC/AndL"/>
</dbReference>
<name>A0A967AF24_9FLAO</name>
<keyword evidence="2 9" id="KW-0813">Transport</keyword>
<dbReference type="AlphaFoldDB" id="A0A967AF24"/>
<evidence type="ECO:0000256" key="4">
    <source>
        <dbReference type="ARBA" id="ARBA00022692"/>
    </source>
</evidence>
<dbReference type="PANTHER" id="PTHR30266">
    <property type="entry name" value="MECHANOSENSITIVE CHANNEL MSCL"/>
    <property type="match status" value="1"/>
</dbReference>
<evidence type="ECO:0000313" key="11">
    <source>
        <dbReference type="Proteomes" id="UP000643701"/>
    </source>
</evidence>
<dbReference type="SUPFAM" id="SSF81330">
    <property type="entry name" value="Gated mechanosensitive channel"/>
    <property type="match status" value="1"/>
</dbReference>
<sequence>MIKEFKEFAVKGNVFDMAVGIIIGGAFSKVVSSLVKDIIMPPIGYFTGQVNFSSFQWVIQAPKVVKDTSVREEITINYGTFIENSFDFFIVAFSMFLVIRLFNKLKKESEDESNPNEVTPKDILLLAEIRDLLKEQKEQKSNQ</sequence>
<evidence type="ECO:0000256" key="2">
    <source>
        <dbReference type="ARBA" id="ARBA00022448"/>
    </source>
</evidence>
<comment type="subcellular location">
    <subcellularLocation>
        <location evidence="9">Cell membrane</location>
        <topology evidence="9">Multi-pass membrane protein</topology>
    </subcellularLocation>
    <subcellularLocation>
        <location evidence="1">Membrane</location>
        <topology evidence="1">Multi-pass membrane protein</topology>
    </subcellularLocation>
</comment>
<accession>A0A967AF24</accession>
<feature type="transmembrane region" description="Helical" evidence="9">
    <location>
        <begin position="86"/>
        <end position="103"/>
    </location>
</feature>
<keyword evidence="8 9" id="KW-0407">Ion channel</keyword>
<evidence type="ECO:0000256" key="1">
    <source>
        <dbReference type="ARBA" id="ARBA00004141"/>
    </source>
</evidence>
<evidence type="ECO:0000256" key="7">
    <source>
        <dbReference type="ARBA" id="ARBA00023136"/>
    </source>
</evidence>
<reference evidence="10" key="1">
    <citation type="submission" date="2020-03" db="EMBL/GenBank/DDBJ databases">
        <title>Psychroflexus Maritimus sp. nov., isolate from marine sediment.</title>
        <authorList>
            <person name="Zhong Y.-L."/>
        </authorList>
    </citation>
    <scope>NUCLEOTIDE SEQUENCE</scope>
    <source>
        <strain evidence="10">C1</strain>
    </source>
</reference>
<dbReference type="Proteomes" id="UP000643701">
    <property type="component" value="Unassembled WGS sequence"/>
</dbReference>
<evidence type="ECO:0000256" key="5">
    <source>
        <dbReference type="ARBA" id="ARBA00022989"/>
    </source>
</evidence>
<keyword evidence="3 9" id="KW-1003">Cell membrane</keyword>
<gene>
    <name evidence="9 10" type="primary">mscL</name>
    <name evidence="10" type="ORF">G7034_03570</name>
</gene>
<evidence type="ECO:0000256" key="6">
    <source>
        <dbReference type="ARBA" id="ARBA00023065"/>
    </source>
</evidence>
<dbReference type="Pfam" id="PF01741">
    <property type="entry name" value="MscL"/>
    <property type="match status" value="1"/>
</dbReference>
<proteinExistence type="inferred from homology"/>
<keyword evidence="7 9" id="KW-0472">Membrane</keyword>
<dbReference type="PRINTS" id="PR01264">
    <property type="entry name" value="MECHCHANNEL"/>
</dbReference>
<feature type="transmembrane region" description="Helical" evidence="9">
    <location>
        <begin position="12"/>
        <end position="31"/>
    </location>
</feature>
<dbReference type="GO" id="GO:0005886">
    <property type="term" value="C:plasma membrane"/>
    <property type="evidence" value="ECO:0007669"/>
    <property type="project" value="UniProtKB-SubCell"/>
</dbReference>
<dbReference type="Gene3D" id="1.10.1200.120">
    <property type="entry name" value="Large-conductance mechanosensitive channel, MscL, domain 1"/>
    <property type="match status" value="1"/>
</dbReference>
<keyword evidence="11" id="KW-1185">Reference proteome</keyword>
<dbReference type="NCBIfam" id="NF001843">
    <property type="entry name" value="PRK00567.1-4"/>
    <property type="match status" value="1"/>
</dbReference>
<evidence type="ECO:0000256" key="3">
    <source>
        <dbReference type="ARBA" id="ARBA00022475"/>
    </source>
</evidence>
<evidence type="ECO:0000256" key="9">
    <source>
        <dbReference type="HAMAP-Rule" id="MF_00115"/>
    </source>
</evidence>
<comment type="subunit">
    <text evidence="9">Homopentamer.</text>
</comment>
<keyword evidence="5 9" id="KW-1133">Transmembrane helix</keyword>
<organism evidence="10 11">
    <name type="scientific">Psychroflexus maritimus</name>
    <dbReference type="NCBI Taxonomy" id="2714865"/>
    <lineage>
        <taxon>Bacteria</taxon>
        <taxon>Pseudomonadati</taxon>
        <taxon>Bacteroidota</taxon>
        <taxon>Flavobacteriia</taxon>
        <taxon>Flavobacteriales</taxon>
        <taxon>Flavobacteriaceae</taxon>
        <taxon>Psychroflexus</taxon>
    </lineage>
</organism>
<dbReference type="PANTHER" id="PTHR30266:SF2">
    <property type="entry name" value="LARGE-CONDUCTANCE MECHANOSENSITIVE CHANNEL"/>
    <property type="match status" value="1"/>
</dbReference>
<keyword evidence="4 9" id="KW-0812">Transmembrane</keyword>
<comment type="similarity">
    <text evidence="9">Belongs to the MscL family.</text>
</comment>
<dbReference type="EMBL" id="JAANAS010000035">
    <property type="protein sequence ID" value="NGZ89326.1"/>
    <property type="molecule type" value="Genomic_DNA"/>
</dbReference>